<dbReference type="OrthoDB" id="9760324at2"/>
<dbReference type="HOGENOM" id="CLU_017496_0_1_11"/>
<dbReference type="EMBL" id="CP006764">
    <property type="protein sequence ID" value="AIT60971.1"/>
    <property type="molecule type" value="Genomic_DNA"/>
</dbReference>
<feature type="domain" description="DhaL" evidence="1">
    <location>
        <begin position="10"/>
        <end position="204"/>
    </location>
</feature>
<keyword evidence="3" id="KW-1185">Reference proteome</keyword>
<dbReference type="PANTHER" id="PTHR33434">
    <property type="entry name" value="DEGV DOMAIN-CONTAINING PROTEIN DR_1986-RELATED"/>
    <property type="match status" value="1"/>
</dbReference>
<evidence type="ECO:0000259" key="1">
    <source>
        <dbReference type="PROSITE" id="PS51480"/>
    </source>
</evidence>
<dbReference type="NCBIfam" id="TIGR03599">
    <property type="entry name" value="YloV"/>
    <property type="match status" value="1"/>
</dbReference>
<dbReference type="InterPro" id="IPR036117">
    <property type="entry name" value="DhaL_dom_sf"/>
</dbReference>
<dbReference type="eggNOG" id="COG1461">
    <property type="taxonomic scope" value="Bacteria"/>
</dbReference>
<proteinExistence type="predicted"/>
<keyword evidence="2" id="KW-0418">Kinase</keyword>
<dbReference type="STRING" id="558173.CDOO_06675"/>
<dbReference type="PROSITE" id="PS51480">
    <property type="entry name" value="DHAL"/>
    <property type="match status" value="1"/>
</dbReference>
<dbReference type="GO" id="GO:0006071">
    <property type="term" value="P:glycerol metabolic process"/>
    <property type="evidence" value="ECO:0007669"/>
    <property type="project" value="InterPro"/>
</dbReference>
<dbReference type="AlphaFoldDB" id="A0A097IFQ6"/>
<evidence type="ECO:0000313" key="3">
    <source>
        <dbReference type="Proteomes" id="UP000029914"/>
    </source>
</evidence>
<dbReference type="SMART" id="SM01120">
    <property type="entry name" value="Dak2"/>
    <property type="match status" value="1"/>
</dbReference>
<organism evidence="2 3">
    <name type="scientific">Corynebacterium doosanense CAU 212 = DSM 45436</name>
    <dbReference type="NCBI Taxonomy" id="558173"/>
    <lineage>
        <taxon>Bacteria</taxon>
        <taxon>Bacillati</taxon>
        <taxon>Actinomycetota</taxon>
        <taxon>Actinomycetes</taxon>
        <taxon>Mycobacteriales</taxon>
        <taxon>Corynebacteriaceae</taxon>
        <taxon>Corynebacterium</taxon>
    </lineage>
</organism>
<keyword evidence="2" id="KW-0808">Transferase</keyword>
<dbReference type="PANTHER" id="PTHR33434:SF4">
    <property type="entry name" value="PHOSPHATASE PROTEIN"/>
    <property type="match status" value="1"/>
</dbReference>
<dbReference type="Proteomes" id="UP000029914">
    <property type="component" value="Chromosome"/>
</dbReference>
<dbReference type="InterPro" id="IPR019986">
    <property type="entry name" value="YloV-like"/>
</dbReference>
<dbReference type="Pfam" id="PF21645">
    <property type="entry name" value="FakA-like_M"/>
    <property type="match status" value="1"/>
</dbReference>
<dbReference type="Pfam" id="PF02734">
    <property type="entry name" value="Dak2"/>
    <property type="match status" value="1"/>
</dbReference>
<dbReference type="KEGG" id="cdo:CDOO_06675"/>
<dbReference type="Gene3D" id="1.25.40.340">
    <property type="match status" value="1"/>
</dbReference>
<dbReference type="RefSeq" id="WP_018022506.1">
    <property type="nucleotide sequence ID" value="NZ_AQUX01000008.1"/>
</dbReference>
<dbReference type="InterPro" id="IPR033470">
    <property type="entry name" value="FakA-like_C"/>
</dbReference>
<sequence>MSHLKSLDGRGLYRWAVNAVQVLTERRSEINALNVFPVPDSDTGSNMAFTMEAALAAVRDVEVEQRSDVVSVARAMANGSVRGARGNSGVVLSQVLRGMAEAVQTEPFDGRTISDALNIAVKLVNNAISDPVEGTVVTVLRAAAGAATDAVAGDRDVLEVASAATEAARVALARTPSQLAVLREAGVVDAGGTGLVVLLETMMAELSGATADVDFTPGETTGTHGTPGYLEVMFLSTATEEVVDRLESRLAELGDSLLVARGEGEAQFHIHSRSAGQVIEEAFGLGEVSGLRLEVLPGQAVVEKPSRILLALTPPGAIADLYRGAGAEVVEVTGDGDILDEVLSVIRRTRAGEVVLLPNGQLTRRELVAVDNATRAVEQSITLLPTSRLVSGIAAVTMHDPAQPLATATYEMGEAASSMRTAVLRRAAKAALTAAGPCAKGDILSESHGDVLLVSDDAATAIEATAARLLDAGGEQVTILTTEIIDGERLGEKLGAEVVVFDGAGMASTGIIAEIGVE</sequence>
<protein>
    <submittedName>
        <fullName evidence="2">Kinase</fullName>
    </submittedName>
</protein>
<gene>
    <name evidence="2" type="ORF">CDOO_06675</name>
</gene>
<dbReference type="InterPro" id="IPR048394">
    <property type="entry name" value="FakA-like_M"/>
</dbReference>
<reference evidence="2 3" key="1">
    <citation type="submission" date="2013-09" db="EMBL/GenBank/DDBJ databases">
        <title>Complete genome sequence of Corynebacterium doosanense CAU 212(T) (=DSM 45436(T)), isolated from activated sludge.</title>
        <authorList>
            <person name="Schaffert L."/>
            <person name="Albersmeier A."/>
            <person name="Kalinowski J."/>
            <person name="Ruckert C."/>
        </authorList>
    </citation>
    <scope>NUCLEOTIDE SEQUENCE [LARGE SCALE GENOMIC DNA]</scope>
    <source>
        <strain evidence="2 3">CAU 212</strain>
    </source>
</reference>
<name>A0A097IFQ6_9CORY</name>
<dbReference type="SUPFAM" id="SSF101473">
    <property type="entry name" value="DhaL-like"/>
    <property type="match status" value="1"/>
</dbReference>
<dbReference type="SMART" id="SM01121">
    <property type="entry name" value="Dak1_2"/>
    <property type="match status" value="1"/>
</dbReference>
<evidence type="ECO:0000313" key="2">
    <source>
        <dbReference type="EMBL" id="AIT60971.1"/>
    </source>
</evidence>
<dbReference type="InterPro" id="IPR050270">
    <property type="entry name" value="DegV_domain_contain"/>
</dbReference>
<dbReference type="GO" id="GO:0004371">
    <property type="term" value="F:glycerone kinase activity"/>
    <property type="evidence" value="ECO:0007669"/>
    <property type="project" value="InterPro"/>
</dbReference>
<accession>A0A097IFQ6</accession>
<dbReference type="Pfam" id="PF13684">
    <property type="entry name" value="FakA-like_C"/>
    <property type="match status" value="1"/>
</dbReference>
<dbReference type="InterPro" id="IPR004007">
    <property type="entry name" value="DhaL_dom"/>
</dbReference>